<dbReference type="AlphaFoldDB" id="A0A095YA60"/>
<dbReference type="SUPFAM" id="SSF50249">
    <property type="entry name" value="Nucleic acid-binding proteins"/>
    <property type="match status" value="1"/>
</dbReference>
<protein>
    <submittedName>
        <fullName evidence="3">Single-stranded DNA-binding protein</fullName>
    </submittedName>
</protein>
<evidence type="ECO:0000256" key="1">
    <source>
        <dbReference type="ARBA" id="ARBA00023125"/>
    </source>
</evidence>
<evidence type="ECO:0000256" key="2">
    <source>
        <dbReference type="PROSITE-ProRule" id="PRU00252"/>
    </source>
</evidence>
<reference evidence="3 4" key="1">
    <citation type="submission" date="2014-07" db="EMBL/GenBank/DDBJ databases">
        <authorList>
            <person name="McCorrison J."/>
            <person name="Sanka R."/>
            <person name="Torralba M."/>
            <person name="Gillis M."/>
            <person name="Haft D.H."/>
            <person name="Methe B."/>
            <person name="Sutton G."/>
            <person name="Nelson K.E."/>
        </authorList>
    </citation>
    <scope>NUCLEOTIDE SEQUENCE [LARGE SCALE GENOMIC DNA]</scope>
    <source>
        <strain evidence="3 4">S7-1-13</strain>
    </source>
</reference>
<evidence type="ECO:0000313" key="3">
    <source>
        <dbReference type="EMBL" id="KGF03487.1"/>
    </source>
</evidence>
<dbReference type="EMBL" id="JRMW01000038">
    <property type="protein sequence ID" value="KGF03487.1"/>
    <property type="molecule type" value="Genomic_DNA"/>
</dbReference>
<proteinExistence type="predicted"/>
<dbReference type="InterPro" id="IPR012340">
    <property type="entry name" value="NA-bd_OB-fold"/>
</dbReference>
<dbReference type="GO" id="GO:0003697">
    <property type="term" value="F:single-stranded DNA binding"/>
    <property type="evidence" value="ECO:0007669"/>
    <property type="project" value="InterPro"/>
</dbReference>
<accession>A0A095YA60</accession>
<dbReference type="PROSITE" id="PS50935">
    <property type="entry name" value="SSB"/>
    <property type="match status" value="1"/>
</dbReference>
<gene>
    <name evidence="3" type="ORF">HMPREF1630_06685</name>
</gene>
<dbReference type="eggNOG" id="COG0629">
    <property type="taxonomic scope" value="Bacteria"/>
</dbReference>
<evidence type="ECO:0000313" key="4">
    <source>
        <dbReference type="Proteomes" id="UP000029579"/>
    </source>
</evidence>
<dbReference type="Gene3D" id="2.40.50.140">
    <property type="entry name" value="Nucleic acid-binding proteins"/>
    <property type="match status" value="1"/>
</dbReference>
<dbReference type="Proteomes" id="UP000029579">
    <property type="component" value="Unassembled WGS sequence"/>
</dbReference>
<sequence>MQKEMLNINGNLINEVEMKTIQGKDKEVTVANFTLFRKMGKEGEKKKEYINCNVYGEKTELTKEFEKGDFIHVYGYYKEVQKEDKTYKNFIVRHVNKIDKEMEKKKEQEENKEE</sequence>
<organism evidence="3 4">
    <name type="scientific">Anaerococcus lactolyticus S7-1-13</name>
    <dbReference type="NCBI Taxonomy" id="1284686"/>
    <lineage>
        <taxon>Bacteria</taxon>
        <taxon>Bacillati</taxon>
        <taxon>Bacillota</taxon>
        <taxon>Tissierellia</taxon>
        <taxon>Tissierellales</taxon>
        <taxon>Peptoniphilaceae</taxon>
        <taxon>Anaerococcus</taxon>
    </lineage>
</organism>
<dbReference type="Pfam" id="PF00436">
    <property type="entry name" value="SSB"/>
    <property type="match status" value="1"/>
</dbReference>
<dbReference type="OrthoDB" id="95661at2"/>
<keyword evidence="1 2" id="KW-0238">DNA-binding</keyword>
<dbReference type="RefSeq" id="WP_037328222.1">
    <property type="nucleotide sequence ID" value="NZ_JRMW01000038.1"/>
</dbReference>
<name>A0A095YA60_9FIRM</name>
<comment type="caution">
    <text evidence="3">The sequence shown here is derived from an EMBL/GenBank/DDBJ whole genome shotgun (WGS) entry which is preliminary data.</text>
</comment>
<dbReference type="InterPro" id="IPR000424">
    <property type="entry name" value="Primosome_PriB/ssb"/>
</dbReference>